<dbReference type="EMBL" id="LAZR01007938">
    <property type="protein sequence ID" value="KKM81944.1"/>
    <property type="molecule type" value="Genomic_DNA"/>
</dbReference>
<protein>
    <submittedName>
        <fullName evidence="1">Uncharacterized protein</fullName>
    </submittedName>
</protein>
<sequence>MSFKRYSHCPSCDNFLIIVPNHFKTCPVCELQKESKQVMKMKKSIKSELQTVS</sequence>
<name>A0A0F9KIJ3_9ZZZZ</name>
<proteinExistence type="predicted"/>
<dbReference type="AlphaFoldDB" id="A0A0F9KIJ3"/>
<reference evidence="1" key="1">
    <citation type="journal article" date="2015" name="Nature">
        <title>Complex archaea that bridge the gap between prokaryotes and eukaryotes.</title>
        <authorList>
            <person name="Spang A."/>
            <person name="Saw J.H."/>
            <person name="Jorgensen S.L."/>
            <person name="Zaremba-Niedzwiedzka K."/>
            <person name="Martijn J."/>
            <person name="Lind A.E."/>
            <person name="van Eijk R."/>
            <person name="Schleper C."/>
            <person name="Guy L."/>
            <person name="Ettema T.J."/>
        </authorList>
    </citation>
    <scope>NUCLEOTIDE SEQUENCE</scope>
</reference>
<comment type="caution">
    <text evidence="1">The sequence shown here is derived from an EMBL/GenBank/DDBJ whole genome shotgun (WGS) entry which is preliminary data.</text>
</comment>
<accession>A0A0F9KIJ3</accession>
<organism evidence="1">
    <name type="scientific">marine sediment metagenome</name>
    <dbReference type="NCBI Taxonomy" id="412755"/>
    <lineage>
        <taxon>unclassified sequences</taxon>
        <taxon>metagenomes</taxon>
        <taxon>ecological metagenomes</taxon>
    </lineage>
</organism>
<evidence type="ECO:0000313" key="1">
    <source>
        <dbReference type="EMBL" id="KKM81944.1"/>
    </source>
</evidence>
<gene>
    <name evidence="1" type="ORF">LCGC14_1324680</name>
</gene>